<comment type="caution">
    <text evidence="1">The sequence shown here is derived from an EMBL/GenBank/DDBJ whole genome shotgun (WGS) entry which is preliminary data.</text>
</comment>
<keyword evidence="2" id="KW-1185">Reference proteome</keyword>
<organism evidence="1 2">
    <name type="scientific">Solanum bulbocastanum</name>
    <name type="common">Wild potato</name>
    <dbReference type="NCBI Taxonomy" id="147425"/>
    <lineage>
        <taxon>Eukaryota</taxon>
        <taxon>Viridiplantae</taxon>
        <taxon>Streptophyta</taxon>
        <taxon>Embryophyta</taxon>
        <taxon>Tracheophyta</taxon>
        <taxon>Spermatophyta</taxon>
        <taxon>Magnoliopsida</taxon>
        <taxon>eudicotyledons</taxon>
        <taxon>Gunneridae</taxon>
        <taxon>Pentapetalae</taxon>
        <taxon>asterids</taxon>
        <taxon>lamiids</taxon>
        <taxon>Solanales</taxon>
        <taxon>Solanaceae</taxon>
        <taxon>Solanoideae</taxon>
        <taxon>Solaneae</taxon>
        <taxon>Solanum</taxon>
    </lineage>
</organism>
<proteinExistence type="predicted"/>
<accession>A0AAN8UBC0</accession>
<dbReference type="PANTHER" id="PTHR31973">
    <property type="entry name" value="POLYPROTEIN, PUTATIVE-RELATED"/>
    <property type="match status" value="1"/>
</dbReference>
<evidence type="ECO:0000313" key="1">
    <source>
        <dbReference type="EMBL" id="KAK6802871.1"/>
    </source>
</evidence>
<reference evidence="1 2" key="1">
    <citation type="submission" date="2024-02" db="EMBL/GenBank/DDBJ databases">
        <title>de novo genome assembly of Solanum bulbocastanum strain 11H21.</title>
        <authorList>
            <person name="Hosaka A.J."/>
        </authorList>
    </citation>
    <scope>NUCLEOTIDE SEQUENCE [LARGE SCALE GENOMIC DNA]</scope>
    <source>
        <tissue evidence="1">Young leaves</tissue>
    </source>
</reference>
<dbReference type="EMBL" id="JBANQN010000001">
    <property type="protein sequence ID" value="KAK6802871.1"/>
    <property type="molecule type" value="Genomic_DNA"/>
</dbReference>
<dbReference type="AlphaFoldDB" id="A0AAN8UBC0"/>
<dbReference type="PANTHER" id="PTHR31973:SF189">
    <property type="entry name" value="TRANSPOSASE, MUDR, PLANT, MULE TRANSPOSASE DOMAIN PROTEIN-RELATED"/>
    <property type="match status" value="1"/>
</dbReference>
<sequence>MAKKVELIVARSDKSKLRYKYGIEGGPFNLYATSRDLATHRASVKTLVDHIECEKTYETFLIDYTTITQYFKEKLQSDLKYKVKEIKTGLHKVFELNVSTTKYKIAKKEILETISGSFVDSCSKLKGYDTELRSCNPEFDIVINLSKKTLSNENKRFFRMYICFKSIQLGFKAELRPFIRLGSTFLKGKAKGQVLIVVDQDNMNCFTL</sequence>
<name>A0AAN8UBC0_SOLBU</name>
<gene>
    <name evidence="1" type="ORF">RDI58_000655</name>
</gene>
<protein>
    <submittedName>
        <fullName evidence="1">Uncharacterized protein</fullName>
    </submittedName>
</protein>
<evidence type="ECO:0000313" key="2">
    <source>
        <dbReference type="Proteomes" id="UP001371456"/>
    </source>
</evidence>
<dbReference type="Proteomes" id="UP001371456">
    <property type="component" value="Unassembled WGS sequence"/>
</dbReference>